<comment type="cofactor">
    <cofactor evidence="1">
        <name>Fe(2+)</name>
        <dbReference type="ChEBI" id="CHEBI:29033"/>
    </cofactor>
</comment>
<gene>
    <name evidence="2" type="ORF">W908_07010</name>
</gene>
<dbReference type="GO" id="GO:0005506">
    <property type="term" value="F:iron ion binding"/>
    <property type="evidence" value="ECO:0007669"/>
    <property type="project" value="UniProtKB-ARBA"/>
</dbReference>
<dbReference type="Gene3D" id="2.60.120.620">
    <property type="entry name" value="q2cbj1_9rhob like domain"/>
    <property type="match status" value="1"/>
</dbReference>
<proteinExistence type="predicted"/>
<dbReference type="Pfam" id="PF05721">
    <property type="entry name" value="PhyH"/>
    <property type="match status" value="1"/>
</dbReference>
<accession>A0A0M4LF50</accession>
<dbReference type="InterPro" id="IPR008775">
    <property type="entry name" value="Phytyl_CoA_dOase-like"/>
</dbReference>
<reference evidence="2 3" key="1">
    <citation type="journal article" date="2015" name="Genome Announc.">
        <title>Genome Sequence of 'Candidatus Thioglobus singularis' Strain PS1, a Mixotroph from the SUP05 Clade of Marine Gammaproteobacteria.</title>
        <authorList>
            <person name="Marshall K.T."/>
            <person name="Morris R.M."/>
        </authorList>
    </citation>
    <scope>NUCLEOTIDE SEQUENCE [LARGE SCALE GENOMIC DNA]</scope>
    <source>
        <strain evidence="2 3">PS1</strain>
    </source>
</reference>
<evidence type="ECO:0008006" key="4">
    <source>
        <dbReference type="Google" id="ProtNLM"/>
    </source>
</evidence>
<dbReference type="RefSeq" id="WP_053820502.1">
    <property type="nucleotide sequence ID" value="NZ_CP006911.1"/>
</dbReference>
<protein>
    <recommendedName>
        <fullName evidence="4">Phytanoyl-CoA dioxygenase</fullName>
    </recommendedName>
</protein>
<dbReference type="KEGG" id="tsn:W908_07010"/>
<dbReference type="GO" id="GO:0016706">
    <property type="term" value="F:2-oxoglutarate-dependent dioxygenase activity"/>
    <property type="evidence" value="ECO:0007669"/>
    <property type="project" value="UniProtKB-ARBA"/>
</dbReference>
<dbReference type="PANTHER" id="PTHR20883:SF48">
    <property type="entry name" value="ECTOINE DIOXYGENASE"/>
    <property type="match status" value="1"/>
</dbReference>
<evidence type="ECO:0000256" key="1">
    <source>
        <dbReference type="ARBA" id="ARBA00001954"/>
    </source>
</evidence>
<name>A0A0M4LF50_9GAMM</name>
<dbReference type="SUPFAM" id="SSF51197">
    <property type="entry name" value="Clavaminate synthase-like"/>
    <property type="match status" value="1"/>
</dbReference>
<evidence type="ECO:0000313" key="3">
    <source>
        <dbReference type="Proteomes" id="UP000068905"/>
    </source>
</evidence>
<evidence type="ECO:0000313" key="2">
    <source>
        <dbReference type="EMBL" id="ALE02769.1"/>
    </source>
</evidence>
<dbReference type="EMBL" id="CP006911">
    <property type="protein sequence ID" value="ALE02769.1"/>
    <property type="molecule type" value="Genomic_DNA"/>
</dbReference>
<keyword evidence="3" id="KW-1185">Reference proteome</keyword>
<dbReference type="OrthoDB" id="9796766at2"/>
<dbReference type="AlphaFoldDB" id="A0A0M4LF50"/>
<dbReference type="PANTHER" id="PTHR20883">
    <property type="entry name" value="PHYTANOYL-COA DIOXYGENASE DOMAIN CONTAINING 1"/>
    <property type="match status" value="1"/>
</dbReference>
<dbReference type="STRING" id="1125411.W908_07010"/>
<sequence>MNSIKSYTNLNKIVVFFHDWLNLNQQGFSSQQLELLKKDNALIILSLFWLGKKIEEVNNFQANRYFLNAINVEYLQEQNSLYKFSIGNELDNQIGGNSSNNLDFLKDLGVVILREFDEQKNINSDTREKWNLSKRNFFNDNGYVVIPDVLSSAECDHYREIVINIAKEEELNNSGYFYGFNNRFQRIYNLVNKSHKLGELLTLPIVEYIMNDLFDRETLHDKYTLSSWHANIIPGGGEEQKFHLDSAVPQPIPPWIIRANINFIVEDYTADNGATVCLPGSHKILSKPTFSDEQKHKKQLVKMIAPKGSMVIWTGHLWHKSGENSTNKNRVALLACFAASHLIEMALEENHQLIIGEENLNSFSEELKNLLLFNHGLKQGAKSKSSYFKD</sequence>
<dbReference type="Proteomes" id="UP000068905">
    <property type="component" value="Chromosome"/>
</dbReference>
<organism evidence="2 3">
    <name type="scientific">Candidatus Pseudothioglobus singularis PS1</name>
    <dbReference type="NCBI Taxonomy" id="1125411"/>
    <lineage>
        <taxon>Bacteria</taxon>
        <taxon>Pseudomonadati</taxon>
        <taxon>Pseudomonadota</taxon>
        <taxon>Gammaproteobacteria</taxon>
        <taxon>Candidatus Pseudothioglobaceae</taxon>
        <taxon>Candidatus Pseudothioglobus</taxon>
    </lineage>
</organism>